<evidence type="ECO:0000256" key="1">
    <source>
        <dbReference type="ARBA" id="ARBA00023015"/>
    </source>
</evidence>
<dbReference type="Proteomes" id="UP000264330">
    <property type="component" value="Unassembled WGS sequence"/>
</dbReference>
<dbReference type="InterPro" id="IPR001845">
    <property type="entry name" value="HTH_ArsR_DNA-bd_dom"/>
</dbReference>
<dbReference type="Pfam" id="PF01022">
    <property type="entry name" value="HTH_5"/>
    <property type="match status" value="1"/>
</dbReference>
<gene>
    <name evidence="5" type="ORF">DGQ38_07600</name>
</gene>
<dbReference type="GO" id="GO:0003677">
    <property type="term" value="F:DNA binding"/>
    <property type="evidence" value="ECO:0007669"/>
    <property type="project" value="UniProtKB-KW"/>
</dbReference>
<evidence type="ECO:0000313" key="5">
    <source>
        <dbReference type="EMBL" id="HCV80896.1"/>
    </source>
</evidence>
<organism evidence="5 6">
    <name type="scientific">Zunongwangia profunda</name>
    <dbReference type="NCBI Taxonomy" id="398743"/>
    <lineage>
        <taxon>Bacteria</taxon>
        <taxon>Pseudomonadati</taxon>
        <taxon>Bacteroidota</taxon>
        <taxon>Flavobacteriia</taxon>
        <taxon>Flavobacteriales</taxon>
        <taxon>Flavobacteriaceae</taxon>
        <taxon>Zunongwangia</taxon>
    </lineage>
</organism>
<dbReference type="InterPro" id="IPR036390">
    <property type="entry name" value="WH_DNA-bd_sf"/>
</dbReference>
<dbReference type="Gene3D" id="1.10.10.10">
    <property type="entry name" value="Winged helix-like DNA-binding domain superfamily/Winged helix DNA-binding domain"/>
    <property type="match status" value="1"/>
</dbReference>
<evidence type="ECO:0000313" key="6">
    <source>
        <dbReference type="Proteomes" id="UP000264330"/>
    </source>
</evidence>
<dbReference type="SUPFAM" id="SSF46785">
    <property type="entry name" value="Winged helix' DNA-binding domain"/>
    <property type="match status" value="1"/>
</dbReference>
<dbReference type="SMART" id="SM00418">
    <property type="entry name" value="HTH_ARSR"/>
    <property type="match status" value="1"/>
</dbReference>
<dbReference type="EMBL" id="DPMF01000178">
    <property type="protein sequence ID" value="HCV80896.1"/>
    <property type="molecule type" value="Genomic_DNA"/>
</dbReference>
<keyword evidence="3" id="KW-0804">Transcription</keyword>
<evidence type="ECO:0000256" key="3">
    <source>
        <dbReference type="ARBA" id="ARBA00023163"/>
    </source>
</evidence>
<dbReference type="PANTHER" id="PTHR43132:SF2">
    <property type="entry name" value="ARSENICAL RESISTANCE OPERON REPRESSOR ARSR-RELATED"/>
    <property type="match status" value="1"/>
</dbReference>
<dbReference type="PRINTS" id="PR00778">
    <property type="entry name" value="HTHARSR"/>
</dbReference>
<keyword evidence="2" id="KW-0238">DNA-binding</keyword>
<reference evidence="5 6" key="1">
    <citation type="journal article" date="2018" name="Nat. Biotechnol.">
        <title>A standardized bacterial taxonomy based on genome phylogeny substantially revises the tree of life.</title>
        <authorList>
            <person name="Parks D.H."/>
            <person name="Chuvochina M."/>
            <person name="Waite D.W."/>
            <person name="Rinke C."/>
            <person name="Skarshewski A."/>
            <person name="Chaumeil P.A."/>
            <person name="Hugenholtz P."/>
        </authorList>
    </citation>
    <scope>NUCLEOTIDE SEQUENCE [LARGE SCALE GENOMIC DNA]</scope>
    <source>
        <strain evidence="5">UBA9359</strain>
    </source>
</reference>
<dbReference type="CDD" id="cd00090">
    <property type="entry name" value="HTH_ARSR"/>
    <property type="match status" value="1"/>
</dbReference>
<dbReference type="PROSITE" id="PS50987">
    <property type="entry name" value="HTH_ARSR_2"/>
    <property type="match status" value="1"/>
</dbReference>
<feature type="domain" description="HTH arsR-type" evidence="4">
    <location>
        <begin position="1"/>
        <end position="89"/>
    </location>
</feature>
<keyword evidence="1" id="KW-0805">Transcription regulation</keyword>
<dbReference type="AlphaFoldDB" id="A0A3D5J0V4"/>
<evidence type="ECO:0000256" key="2">
    <source>
        <dbReference type="ARBA" id="ARBA00023125"/>
    </source>
</evidence>
<comment type="caution">
    <text evidence="5">The sequence shown here is derived from an EMBL/GenBank/DDBJ whole genome shotgun (WGS) entry which is preliminary data.</text>
</comment>
<proteinExistence type="predicted"/>
<sequence length="89" mass="10061">MELKQVEKITKALGDRNRLLILKAIRANDGNLDCSAIVTSLALTQPSVSHHIKKLTEADIILPHKEGRFYSYSINEKLLDNYVNTLKNL</sequence>
<evidence type="ECO:0000259" key="4">
    <source>
        <dbReference type="PROSITE" id="PS50987"/>
    </source>
</evidence>
<dbReference type="InterPro" id="IPR036388">
    <property type="entry name" value="WH-like_DNA-bd_sf"/>
</dbReference>
<dbReference type="PANTHER" id="PTHR43132">
    <property type="entry name" value="ARSENICAL RESISTANCE OPERON REPRESSOR ARSR-RELATED"/>
    <property type="match status" value="1"/>
</dbReference>
<dbReference type="InterPro" id="IPR011991">
    <property type="entry name" value="ArsR-like_HTH"/>
</dbReference>
<name>A0A3D5J0V4_9FLAO</name>
<dbReference type="GO" id="GO:0003700">
    <property type="term" value="F:DNA-binding transcription factor activity"/>
    <property type="evidence" value="ECO:0007669"/>
    <property type="project" value="InterPro"/>
</dbReference>
<protein>
    <submittedName>
        <fullName evidence="5">Transcriptional regulator</fullName>
    </submittedName>
</protein>
<dbReference type="RefSeq" id="WP_272956887.1">
    <property type="nucleotide sequence ID" value="NZ_CAJXAW010000040.1"/>
</dbReference>
<dbReference type="InterPro" id="IPR051011">
    <property type="entry name" value="Metal_resp_trans_reg"/>
</dbReference>
<accession>A0A3D5J0V4</accession>
<dbReference type="NCBIfam" id="NF033788">
    <property type="entry name" value="HTH_metalloreg"/>
    <property type="match status" value="1"/>
</dbReference>